<sequence>MVDFINEVEEELRKDDYNRLLKKYGPAIGIVLFLIVAGTGYMEYRKYANDKKAQVVSAVYTAADKKLDSGDADAAVQAFVELGETGPDGYAGLSLMRAAAIRQEQGDTMGAVRLFDQAAERFTMPRHKQLAQLKAAYLLADMGAYSDVIGRLATLAVKDAPYEHLSRELLGYAHSEAGDASAAREQFSFLTSVPGVPTTVKQRAEQSMALMNAKTGLSAPEPIDVLQTETQPTDIQPTDATPETDTPDED</sequence>
<dbReference type="InterPro" id="IPR011990">
    <property type="entry name" value="TPR-like_helical_dom_sf"/>
</dbReference>
<dbReference type="Proteomes" id="UP000600865">
    <property type="component" value="Unassembled WGS sequence"/>
</dbReference>
<evidence type="ECO:0000313" key="5">
    <source>
        <dbReference type="Proteomes" id="UP000600865"/>
    </source>
</evidence>
<evidence type="ECO:0000313" key="4">
    <source>
        <dbReference type="EMBL" id="GGX58400.1"/>
    </source>
</evidence>
<dbReference type="RefSeq" id="WP_189580805.1">
    <property type="nucleotide sequence ID" value="NZ_BMYV01000001.1"/>
</dbReference>
<feature type="region of interest" description="Disordered" evidence="1">
    <location>
        <begin position="211"/>
        <end position="250"/>
    </location>
</feature>
<keyword evidence="5" id="KW-1185">Reference proteome</keyword>
<organism evidence="4 5">
    <name type="scientific">Litorimonas cladophorae</name>
    <dbReference type="NCBI Taxonomy" id="1220491"/>
    <lineage>
        <taxon>Bacteria</taxon>
        <taxon>Pseudomonadati</taxon>
        <taxon>Pseudomonadota</taxon>
        <taxon>Alphaproteobacteria</taxon>
        <taxon>Maricaulales</taxon>
        <taxon>Robiginitomaculaceae</taxon>
    </lineage>
</organism>
<dbReference type="Pfam" id="PF09976">
    <property type="entry name" value="TPR_21"/>
    <property type="match status" value="1"/>
</dbReference>
<proteinExistence type="predicted"/>
<comment type="caution">
    <text evidence="4">The sequence shown here is derived from an EMBL/GenBank/DDBJ whole genome shotgun (WGS) entry which is preliminary data.</text>
</comment>
<evidence type="ECO:0000256" key="2">
    <source>
        <dbReference type="SAM" id="Phobius"/>
    </source>
</evidence>
<dbReference type="SUPFAM" id="SSF48452">
    <property type="entry name" value="TPR-like"/>
    <property type="match status" value="1"/>
</dbReference>
<dbReference type="EMBL" id="BMYV01000001">
    <property type="protein sequence ID" value="GGX58400.1"/>
    <property type="molecule type" value="Genomic_DNA"/>
</dbReference>
<evidence type="ECO:0000259" key="3">
    <source>
        <dbReference type="Pfam" id="PF09976"/>
    </source>
</evidence>
<dbReference type="Gene3D" id="1.25.40.10">
    <property type="entry name" value="Tetratricopeptide repeat domain"/>
    <property type="match status" value="1"/>
</dbReference>
<gene>
    <name evidence="4" type="ORF">GCM10011309_04640</name>
</gene>
<feature type="compositionally biased region" description="Polar residues" evidence="1">
    <location>
        <begin position="227"/>
        <end position="236"/>
    </location>
</feature>
<reference evidence="4 5" key="1">
    <citation type="journal article" date="2014" name="Int. J. Syst. Evol. Microbiol.">
        <title>Complete genome sequence of Corynebacterium casei LMG S-19264T (=DSM 44701T), isolated from a smear-ripened cheese.</title>
        <authorList>
            <consortium name="US DOE Joint Genome Institute (JGI-PGF)"/>
            <person name="Walter F."/>
            <person name="Albersmeier A."/>
            <person name="Kalinowski J."/>
            <person name="Ruckert C."/>
        </authorList>
    </citation>
    <scope>NUCLEOTIDE SEQUENCE [LARGE SCALE GENOMIC DNA]</scope>
    <source>
        <strain evidence="4 5">KCTC 23968</strain>
    </source>
</reference>
<keyword evidence="2" id="KW-1133">Transmembrane helix</keyword>
<dbReference type="InterPro" id="IPR018704">
    <property type="entry name" value="SecYEG/CpoB_TPR"/>
</dbReference>
<feature type="domain" description="Ancillary SecYEG translocon subunit/Cell division coordinator CpoB TPR" evidence="3">
    <location>
        <begin position="22"/>
        <end position="187"/>
    </location>
</feature>
<keyword evidence="2" id="KW-0812">Transmembrane</keyword>
<name>A0A918NCW4_9PROT</name>
<protein>
    <recommendedName>
        <fullName evidence="3">Ancillary SecYEG translocon subunit/Cell division coordinator CpoB TPR domain-containing protein</fullName>
    </recommendedName>
</protein>
<keyword evidence="2" id="KW-0472">Membrane</keyword>
<accession>A0A918NCW4</accession>
<evidence type="ECO:0000256" key="1">
    <source>
        <dbReference type="SAM" id="MobiDB-lite"/>
    </source>
</evidence>
<dbReference type="AlphaFoldDB" id="A0A918NCW4"/>
<feature type="transmembrane region" description="Helical" evidence="2">
    <location>
        <begin position="24"/>
        <end position="42"/>
    </location>
</feature>